<sequence>MEYLDTLGRKAVESQVGKRDSYVIVAQLSPVTTRSRVAGRVVGGRVRPVGQVGFPQSWGKVGRTKVGSACMLSPELDRVDNADLRHGCMIR</sequence>
<accession>A0A368U622</accession>
<dbReference type="AlphaFoldDB" id="A0A368U622"/>
<dbReference type="Proteomes" id="UP000252405">
    <property type="component" value="Unassembled WGS sequence"/>
</dbReference>
<evidence type="ECO:0000313" key="2">
    <source>
        <dbReference type="Proteomes" id="UP000252405"/>
    </source>
</evidence>
<name>A0A368U622_9GAMM</name>
<protein>
    <submittedName>
        <fullName evidence="1">Uncharacterized protein</fullName>
    </submittedName>
</protein>
<organism evidence="1 2">
    <name type="scientific">Billgrantia montanilacus</name>
    <dbReference type="NCBI Taxonomy" id="2282305"/>
    <lineage>
        <taxon>Bacteria</taxon>
        <taxon>Pseudomonadati</taxon>
        <taxon>Pseudomonadota</taxon>
        <taxon>Gammaproteobacteria</taxon>
        <taxon>Oceanospirillales</taxon>
        <taxon>Halomonadaceae</taxon>
        <taxon>Billgrantia</taxon>
    </lineage>
</organism>
<evidence type="ECO:0000313" key="1">
    <source>
        <dbReference type="EMBL" id="RCV90493.1"/>
    </source>
</evidence>
<gene>
    <name evidence="1" type="ORF">DU505_06035</name>
</gene>
<reference evidence="1 2" key="1">
    <citation type="submission" date="2018-07" db="EMBL/GenBank/DDBJ databases">
        <title>Halomonas montanilacus sp. nov., isolated from Lake Pengyan on Tibetan Plateau.</title>
        <authorList>
            <person name="Lu H."/>
            <person name="Xing P."/>
            <person name="Wu Q."/>
        </authorList>
    </citation>
    <scope>NUCLEOTIDE SEQUENCE [LARGE SCALE GENOMIC DNA]</scope>
    <source>
        <strain evidence="1 2">PYC7W</strain>
    </source>
</reference>
<proteinExistence type="predicted"/>
<comment type="caution">
    <text evidence="1">The sequence shown here is derived from an EMBL/GenBank/DDBJ whole genome shotgun (WGS) entry which is preliminary data.</text>
</comment>
<keyword evidence="2" id="KW-1185">Reference proteome</keyword>
<dbReference type="EMBL" id="QPII01000003">
    <property type="protein sequence ID" value="RCV90493.1"/>
    <property type="molecule type" value="Genomic_DNA"/>
</dbReference>